<evidence type="ECO:0000313" key="5">
    <source>
        <dbReference type="Proteomes" id="UP001345219"/>
    </source>
</evidence>
<dbReference type="InterPro" id="IPR040389">
    <property type="entry name" value="SMR"/>
</dbReference>
<name>A0AAN7K5F1_9MYRT</name>
<evidence type="ECO:0008006" key="6">
    <source>
        <dbReference type="Google" id="ProtNLM"/>
    </source>
</evidence>
<dbReference type="GO" id="GO:0032875">
    <property type="term" value="P:regulation of DNA endoreduplication"/>
    <property type="evidence" value="ECO:0007669"/>
    <property type="project" value="InterPro"/>
</dbReference>
<sequence>MGNSFQILRGKKSRWLMKSSVLAPKPVSISAARKRFCFALLQPEMGFSKKKQLETESKRWVIAGMPICGSLKPINTRPRDRDRDGGGEVMEAEEEPCSTTPTTKESRISDRLACPPAPRKRRPPSKCHLNGVREFFTPPDLETVFKLRTERAN</sequence>
<feature type="compositionally biased region" description="Basic and acidic residues" evidence="3">
    <location>
        <begin position="77"/>
        <end position="86"/>
    </location>
</feature>
<organism evidence="4 5">
    <name type="scientific">Trapa incisa</name>
    <dbReference type="NCBI Taxonomy" id="236973"/>
    <lineage>
        <taxon>Eukaryota</taxon>
        <taxon>Viridiplantae</taxon>
        <taxon>Streptophyta</taxon>
        <taxon>Embryophyta</taxon>
        <taxon>Tracheophyta</taxon>
        <taxon>Spermatophyta</taxon>
        <taxon>Magnoliopsida</taxon>
        <taxon>eudicotyledons</taxon>
        <taxon>Gunneridae</taxon>
        <taxon>Pentapetalae</taxon>
        <taxon>rosids</taxon>
        <taxon>malvids</taxon>
        <taxon>Myrtales</taxon>
        <taxon>Lythraceae</taxon>
        <taxon>Trapa</taxon>
    </lineage>
</organism>
<dbReference type="GO" id="GO:0004860">
    <property type="term" value="F:protein kinase inhibitor activity"/>
    <property type="evidence" value="ECO:0007669"/>
    <property type="project" value="UniProtKB-KW"/>
</dbReference>
<evidence type="ECO:0000256" key="2">
    <source>
        <dbReference type="ARBA" id="ARBA00023306"/>
    </source>
</evidence>
<dbReference type="EMBL" id="JAXIOK010000010">
    <property type="protein sequence ID" value="KAK4760301.1"/>
    <property type="molecule type" value="Genomic_DNA"/>
</dbReference>
<dbReference type="Proteomes" id="UP001345219">
    <property type="component" value="Chromosome 5"/>
</dbReference>
<feature type="region of interest" description="Disordered" evidence="3">
    <location>
        <begin position="71"/>
        <end position="133"/>
    </location>
</feature>
<keyword evidence="5" id="KW-1185">Reference proteome</keyword>
<keyword evidence="1" id="KW-0649">Protein kinase inhibitor</keyword>
<comment type="caution">
    <text evidence="4">The sequence shown here is derived from an EMBL/GenBank/DDBJ whole genome shotgun (WGS) entry which is preliminary data.</text>
</comment>
<protein>
    <recommendedName>
        <fullName evidence="6">Cyclin-dependent protein kinase inhibitor SMR6</fullName>
    </recommendedName>
</protein>
<dbReference type="PANTHER" id="PTHR33142:SF40">
    <property type="entry name" value="CYCLIN-DEPENDENT PROTEIN KINASE INHIBITOR SMR6"/>
    <property type="match status" value="1"/>
</dbReference>
<dbReference type="PANTHER" id="PTHR33142">
    <property type="entry name" value="CYCLIN-DEPENDENT PROTEIN KINASE INHIBITOR SMR13"/>
    <property type="match status" value="1"/>
</dbReference>
<evidence type="ECO:0000256" key="1">
    <source>
        <dbReference type="ARBA" id="ARBA00023013"/>
    </source>
</evidence>
<dbReference type="AlphaFoldDB" id="A0AAN7K5F1"/>
<reference evidence="4 5" key="1">
    <citation type="journal article" date="2023" name="Hortic Res">
        <title>Pangenome of water caltrop reveals structural variations and asymmetric subgenome divergence after allopolyploidization.</title>
        <authorList>
            <person name="Zhang X."/>
            <person name="Chen Y."/>
            <person name="Wang L."/>
            <person name="Yuan Y."/>
            <person name="Fang M."/>
            <person name="Shi L."/>
            <person name="Lu R."/>
            <person name="Comes H.P."/>
            <person name="Ma Y."/>
            <person name="Chen Y."/>
            <person name="Huang G."/>
            <person name="Zhou Y."/>
            <person name="Zheng Z."/>
            <person name="Qiu Y."/>
        </authorList>
    </citation>
    <scope>NUCLEOTIDE SEQUENCE [LARGE SCALE GENOMIC DNA]</scope>
    <source>
        <tissue evidence="4">Roots</tissue>
    </source>
</reference>
<accession>A0AAN7K5F1</accession>
<evidence type="ECO:0000256" key="3">
    <source>
        <dbReference type="SAM" id="MobiDB-lite"/>
    </source>
</evidence>
<evidence type="ECO:0000313" key="4">
    <source>
        <dbReference type="EMBL" id="KAK4760301.1"/>
    </source>
</evidence>
<proteinExistence type="predicted"/>
<keyword evidence="2" id="KW-0131">Cell cycle</keyword>
<gene>
    <name evidence="4" type="ORF">SAY87_005194</name>
</gene>